<dbReference type="InterPro" id="IPR026032">
    <property type="entry name" value="HcaT-like"/>
</dbReference>
<evidence type="ECO:0000256" key="1">
    <source>
        <dbReference type="ARBA" id="ARBA00004429"/>
    </source>
</evidence>
<keyword evidence="2" id="KW-0813">Transport</keyword>
<sequence>MTGQRQGRWLALYYALYFSALGAFMPYWGPYLQQQGLTALEIGILTATIQATKVLAPNIWGLMALRWGLGRIVPGAALATALGFLALLWAHDFFSIFLITIAFSFFWAATLPLVDITTMEWAERSGAAYGRIRLWGSIGFILLALGMGWLIASGGMAVFLPVIVVFLLAAWWSSRYLPFAAGGTATAVPQAALRNELRRGDLLFFFAACILEQASHGPYYAFYSIYVGDHGQGSMAVGFLWGFAVLCEVLFFAVGEGVIRRLGLKTVLYASFLLTALRWGVIGLWPDLPWIVAVQSLHAASYGAFHLAAVHWVYQRFPTSLRARGLALYASAAYGLGGAMGALAGGWAWQKLGGPETFYAAAALSLLGTVLLLVALRPGYANWERVRVSLEKARR</sequence>
<feature type="transmembrane region" description="Helical" evidence="8">
    <location>
        <begin position="358"/>
        <end position="376"/>
    </location>
</feature>
<name>A0A3M8QQ09_9PROT</name>
<evidence type="ECO:0000256" key="3">
    <source>
        <dbReference type="ARBA" id="ARBA00022475"/>
    </source>
</evidence>
<comment type="subcellular location">
    <subcellularLocation>
        <location evidence="1">Cell inner membrane</location>
        <topology evidence="1">Multi-pass membrane protein</topology>
    </subcellularLocation>
</comment>
<dbReference type="OrthoDB" id="9150135at2"/>
<dbReference type="Pfam" id="PF12832">
    <property type="entry name" value="MFS_1_like"/>
    <property type="match status" value="1"/>
</dbReference>
<feature type="transmembrane region" description="Helical" evidence="8">
    <location>
        <begin position="35"/>
        <end position="56"/>
    </location>
</feature>
<feature type="transmembrane region" description="Helical" evidence="8">
    <location>
        <begin position="202"/>
        <end position="222"/>
    </location>
</feature>
<evidence type="ECO:0000256" key="6">
    <source>
        <dbReference type="ARBA" id="ARBA00022989"/>
    </source>
</evidence>
<evidence type="ECO:0000256" key="2">
    <source>
        <dbReference type="ARBA" id="ARBA00022448"/>
    </source>
</evidence>
<gene>
    <name evidence="10" type="ORF">EC580_13015</name>
</gene>
<dbReference type="InterPro" id="IPR024989">
    <property type="entry name" value="MFS_assoc_dom"/>
</dbReference>
<dbReference type="PANTHER" id="PTHR23522">
    <property type="entry name" value="BLL5896 PROTEIN"/>
    <property type="match status" value="1"/>
</dbReference>
<dbReference type="PIRSF" id="PIRSF004925">
    <property type="entry name" value="HcaT"/>
    <property type="match status" value="1"/>
</dbReference>
<evidence type="ECO:0000313" key="10">
    <source>
        <dbReference type="EMBL" id="RNF58258.1"/>
    </source>
</evidence>
<reference evidence="10" key="1">
    <citation type="submission" date="2018-10" db="EMBL/GenBank/DDBJ databases">
        <title>Acidithiobacillus sulfuriphilus sp. nov.: an extremely acidophilic sulfur-oxidizing chemolithotroph isolated from a neutral pH environment.</title>
        <authorList>
            <person name="Falagan C."/>
            <person name="Moya-Beltran A."/>
            <person name="Quatrini R."/>
            <person name="Johnson D.B."/>
        </authorList>
    </citation>
    <scope>NUCLEOTIDE SEQUENCE [LARGE SCALE GENOMIC DNA]</scope>
    <source>
        <strain evidence="10">CJ-2</strain>
    </source>
</reference>
<feature type="transmembrane region" description="Helical" evidence="8">
    <location>
        <begin position="68"/>
        <end position="90"/>
    </location>
</feature>
<evidence type="ECO:0000259" key="9">
    <source>
        <dbReference type="PROSITE" id="PS50850"/>
    </source>
</evidence>
<dbReference type="InterPro" id="IPR036259">
    <property type="entry name" value="MFS_trans_sf"/>
</dbReference>
<organism evidence="10">
    <name type="scientific">Acidithiobacillus sulfuriphilus</name>
    <dbReference type="NCBI Taxonomy" id="1867749"/>
    <lineage>
        <taxon>Bacteria</taxon>
        <taxon>Pseudomonadati</taxon>
        <taxon>Pseudomonadota</taxon>
        <taxon>Acidithiobacillia</taxon>
        <taxon>Acidithiobacillales</taxon>
        <taxon>Acidithiobacillaceae</taxon>
        <taxon>Acidithiobacillus</taxon>
    </lineage>
</organism>
<dbReference type="InterPro" id="IPR020846">
    <property type="entry name" value="MFS_dom"/>
</dbReference>
<feature type="transmembrane region" description="Helical" evidence="8">
    <location>
        <begin position="158"/>
        <end position="181"/>
    </location>
</feature>
<feature type="transmembrane region" description="Helical" evidence="8">
    <location>
        <begin position="326"/>
        <end position="346"/>
    </location>
</feature>
<dbReference type="PANTHER" id="PTHR23522:SF10">
    <property type="entry name" value="3-PHENYLPROPIONIC ACID TRANSPORTER-RELATED"/>
    <property type="match status" value="1"/>
</dbReference>
<dbReference type="GO" id="GO:0015528">
    <property type="term" value="F:lactose:proton symporter activity"/>
    <property type="evidence" value="ECO:0007669"/>
    <property type="project" value="TreeGrafter"/>
</dbReference>
<evidence type="ECO:0000256" key="4">
    <source>
        <dbReference type="ARBA" id="ARBA00022519"/>
    </source>
</evidence>
<evidence type="ECO:0000256" key="5">
    <source>
        <dbReference type="ARBA" id="ARBA00022692"/>
    </source>
</evidence>
<feature type="transmembrane region" description="Helical" evidence="8">
    <location>
        <begin position="96"/>
        <end position="114"/>
    </location>
</feature>
<keyword evidence="6 8" id="KW-1133">Transmembrane helix</keyword>
<dbReference type="SUPFAM" id="SSF103473">
    <property type="entry name" value="MFS general substrate transporter"/>
    <property type="match status" value="1"/>
</dbReference>
<dbReference type="EMBL" id="RIZI01000191">
    <property type="protein sequence ID" value="RNF58258.1"/>
    <property type="molecule type" value="Genomic_DNA"/>
</dbReference>
<dbReference type="PROSITE" id="PS50850">
    <property type="entry name" value="MFS"/>
    <property type="match status" value="1"/>
</dbReference>
<dbReference type="RefSeq" id="WP_123105729.1">
    <property type="nucleotide sequence ID" value="NZ_CP127527.1"/>
</dbReference>
<dbReference type="GO" id="GO:0005886">
    <property type="term" value="C:plasma membrane"/>
    <property type="evidence" value="ECO:0007669"/>
    <property type="project" value="UniProtKB-SubCell"/>
</dbReference>
<keyword evidence="5 8" id="KW-0812">Transmembrane</keyword>
<protein>
    <submittedName>
        <fullName evidence="10">MFS transporter</fullName>
    </submittedName>
</protein>
<evidence type="ECO:0000256" key="8">
    <source>
        <dbReference type="SAM" id="Phobius"/>
    </source>
</evidence>
<keyword evidence="3" id="KW-1003">Cell membrane</keyword>
<keyword evidence="7 8" id="KW-0472">Membrane</keyword>
<comment type="caution">
    <text evidence="10">The sequence shown here is derived from an EMBL/GenBank/DDBJ whole genome shotgun (WGS) entry which is preliminary data.</text>
</comment>
<feature type="transmembrane region" description="Helical" evidence="8">
    <location>
        <begin position="134"/>
        <end position="152"/>
    </location>
</feature>
<feature type="transmembrane region" description="Helical" evidence="8">
    <location>
        <begin position="12"/>
        <end position="29"/>
    </location>
</feature>
<evidence type="ECO:0000256" key="7">
    <source>
        <dbReference type="ARBA" id="ARBA00023136"/>
    </source>
</evidence>
<dbReference type="NCBIfam" id="NF037955">
    <property type="entry name" value="mfs"/>
    <property type="match status" value="1"/>
</dbReference>
<accession>A0A3M8QQ09</accession>
<dbReference type="Gene3D" id="1.20.1250.20">
    <property type="entry name" value="MFS general substrate transporter like domains"/>
    <property type="match status" value="2"/>
</dbReference>
<feature type="transmembrane region" description="Helical" evidence="8">
    <location>
        <begin position="266"/>
        <end position="285"/>
    </location>
</feature>
<dbReference type="GO" id="GO:0030395">
    <property type="term" value="F:lactose binding"/>
    <property type="evidence" value="ECO:0007669"/>
    <property type="project" value="TreeGrafter"/>
</dbReference>
<dbReference type="AlphaFoldDB" id="A0A3M8QQ09"/>
<keyword evidence="4" id="KW-0997">Cell inner membrane</keyword>
<proteinExistence type="predicted"/>
<feature type="transmembrane region" description="Helical" evidence="8">
    <location>
        <begin position="234"/>
        <end position="254"/>
    </location>
</feature>
<feature type="transmembrane region" description="Helical" evidence="8">
    <location>
        <begin position="291"/>
        <end position="314"/>
    </location>
</feature>
<feature type="domain" description="Major facilitator superfamily (MFS) profile" evidence="9">
    <location>
        <begin position="141"/>
        <end position="395"/>
    </location>
</feature>